<dbReference type="AlphaFoldDB" id="A0AAD9JDJ3"/>
<dbReference type="EMBL" id="JAODUP010000397">
    <property type="protein sequence ID" value="KAK2150636.1"/>
    <property type="molecule type" value="Genomic_DNA"/>
</dbReference>
<evidence type="ECO:0000256" key="1">
    <source>
        <dbReference type="ARBA" id="ARBA00022723"/>
    </source>
</evidence>
<keyword evidence="1" id="KW-0479">Metal-binding</keyword>
<dbReference type="GO" id="GO:0007165">
    <property type="term" value="P:signal transduction"/>
    <property type="evidence" value="ECO:0007669"/>
    <property type="project" value="InterPro"/>
</dbReference>
<evidence type="ECO:0000256" key="2">
    <source>
        <dbReference type="ARBA" id="ARBA00022801"/>
    </source>
</evidence>
<dbReference type="InterPro" id="IPR002073">
    <property type="entry name" value="PDEase_catalytic_dom"/>
</dbReference>
<dbReference type="InterPro" id="IPR003018">
    <property type="entry name" value="GAF"/>
</dbReference>
<evidence type="ECO:0000313" key="4">
    <source>
        <dbReference type="EMBL" id="KAK2150636.1"/>
    </source>
</evidence>
<feature type="non-terminal residue" evidence="4">
    <location>
        <position position="1"/>
    </location>
</feature>
<reference evidence="4" key="1">
    <citation type="journal article" date="2023" name="Mol. Biol. Evol.">
        <title>Third-Generation Sequencing Reveals the Adaptive Role of the Epigenome in Three Deep-Sea Polychaetes.</title>
        <authorList>
            <person name="Perez M."/>
            <person name="Aroh O."/>
            <person name="Sun Y."/>
            <person name="Lan Y."/>
            <person name="Juniper S.K."/>
            <person name="Young C.R."/>
            <person name="Angers B."/>
            <person name="Qian P.Y."/>
        </authorList>
    </citation>
    <scope>NUCLEOTIDE SEQUENCE</scope>
    <source>
        <strain evidence="4">P08H-3</strain>
    </source>
</reference>
<dbReference type="Gene3D" id="1.10.1300.10">
    <property type="entry name" value="3'5'-cyclic nucleotide phosphodiesterase, catalytic domain"/>
    <property type="match status" value="1"/>
</dbReference>
<dbReference type="InterPro" id="IPR036971">
    <property type="entry name" value="PDEase_catalytic_dom_sf"/>
</dbReference>
<accession>A0AAD9JDJ3</accession>
<keyword evidence="5" id="KW-1185">Reference proteome</keyword>
<evidence type="ECO:0000313" key="5">
    <source>
        <dbReference type="Proteomes" id="UP001208570"/>
    </source>
</evidence>
<sequence>MNGHDGRTDSSSPIRINNIAEIVASTGETINISDSNEGVILQKDDRDGFRTHSILCKPIRNAHFETIGVAQLMNKIDDKTFDEYDEQLFEVLSYHASVQSDEMIKFKNKSFSDPSTWKLNELQAFNDYSLDSDQMLIAALRIFIDTGLLKTFEIEYDVSSPEFKMSSSPLCQLYGTQATLEHHHFNHAVMILNSDGHNIFANLSSERYSLVMNLLKEAILATD</sequence>
<dbReference type="PANTHER" id="PTHR11347">
    <property type="entry name" value="CYCLIC NUCLEOTIDE PHOSPHODIESTERASE"/>
    <property type="match status" value="1"/>
</dbReference>
<dbReference type="Gene3D" id="3.30.450.40">
    <property type="match status" value="1"/>
</dbReference>
<dbReference type="GO" id="GO:0004114">
    <property type="term" value="F:3',5'-cyclic-nucleotide phosphodiesterase activity"/>
    <property type="evidence" value="ECO:0007669"/>
    <property type="project" value="InterPro"/>
</dbReference>
<protein>
    <recommendedName>
        <fullName evidence="3">PDEase domain-containing protein</fullName>
    </recommendedName>
</protein>
<proteinExistence type="predicted"/>
<comment type="caution">
    <text evidence="4">The sequence shown here is derived from an EMBL/GenBank/DDBJ whole genome shotgun (WGS) entry which is preliminary data.</text>
</comment>
<dbReference type="Pfam" id="PF01590">
    <property type="entry name" value="GAF"/>
    <property type="match status" value="1"/>
</dbReference>
<dbReference type="Pfam" id="PF00233">
    <property type="entry name" value="PDEase_I"/>
    <property type="match status" value="1"/>
</dbReference>
<feature type="domain" description="PDEase" evidence="3">
    <location>
        <begin position="166"/>
        <end position="223"/>
    </location>
</feature>
<dbReference type="InterPro" id="IPR029016">
    <property type="entry name" value="GAF-like_dom_sf"/>
</dbReference>
<dbReference type="Proteomes" id="UP001208570">
    <property type="component" value="Unassembled WGS sequence"/>
</dbReference>
<dbReference type="SUPFAM" id="SSF109604">
    <property type="entry name" value="HD-domain/PDEase-like"/>
    <property type="match status" value="1"/>
</dbReference>
<organism evidence="4 5">
    <name type="scientific">Paralvinella palmiformis</name>
    <dbReference type="NCBI Taxonomy" id="53620"/>
    <lineage>
        <taxon>Eukaryota</taxon>
        <taxon>Metazoa</taxon>
        <taxon>Spiralia</taxon>
        <taxon>Lophotrochozoa</taxon>
        <taxon>Annelida</taxon>
        <taxon>Polychaeta</taxon>
        <taxon>Sedentaria</taxon>
        <taxon>Canalipalpata</taxon>
        <taxon>Terebellida</taxon>
        <taxon>Terebelliformia</taxon>
        <taxon>Alvinellidae</taxon>
        <taxon>Paralvinella</taxon>
    </lineage>
</organism>
<gene>
    <name evidence="4" type="ORF">LSH36_397g01010</name>
</gene>
<name>A0AAD9JDJ3_9ANNE</name>
<dbReference type="GO" id="GO:0046872">
    <property type="term" value="F:metal ion binding"/>
    <property type="evidence" value="ECO:0007669"/>
    <property type="project" value="UniProtKB-KW"/>
</dbReference>
<evidence type="ECO:0000259" key="3">
    <source>
        <dbReference type="PROSITE" id="PS51845"/>
    </source>
</evidence>
<keyword evidence="2" id="KW-0378">Hydrolase</keyword>
<dbReference type="SUPFAM" id="SSF55781">
    <property type="entry name" value="GAF domain-like"/>
    <property type="match status" value="1"/>
</dbReference>
<dbReference type="PROSITE" id="PS51845">
    <property type="entry name" value="PDEASE_I_2"/>
    <property type="match status" value="1"/>
</dbReference>